<keyword evidence="2" id="KW-1185">Reference proteome</keyword>
<organism evidence="1 2">
    <name type="scientific">Nesidiocoris tenuis</name>
    <dbReference type="NCBI Taxonomy" id="355587"/>
    <lineage>
        <taxon>Eukaryota</taxon>
        <taxon>Metazoa</taxon>
        <taxon>Ecdysozoa</taxon>
        <taxon>Arthropoda</taxon>
        <taxon>Hexapoda</taxon>
        <taxon>Insecta</taxon>
        <taxon>Pterygota</taxon>
        <taxon>Neoptera</taxon>
        <taxon>Paraneoptera</taxon>
        <taxon>Hemiptera</taxon>
        <taxon>Heteroptera</taxon>
        <taxon>Panheteroptera</taxon>
        <taxon>Cimicomorpha</taxon>
        <taxon>Miridae</taxon>
        <taxon>Dicyphina</taxon>
        <taxon>Nesidiocoris</taxon>
    </lineage>
</organism>
<evidence type="ECO:0000313" key="2">
    <source>
        <dbReference type="Proteomes" id="UP000479000"/>
    </source>
</evidence>
<protein>
    <submittedName>
        <fullName evidence="1">Uncharacterized protein</fullName>
    </submittedName>
</protein>
<evidence type="ECO:0000313" key="1">
    <source>
        <dbReference type="EMBL" id="CAA9997814.1"/>
    </source>
</evidence>
<dbReference type="AlphaFoldDB" id="A0A6H5G7Q6"/>
<name>A0A6H5G7Q6_9HEMI</name>
<sequence>MERNTKRSHLLPTPGARLVSDRKIHLYVRHDIAGNILFAILVSFCRCSRKERNGVCIQNRPFGLERLINATNNFKTSVSIPAVRYSTDTKYRYIVNDTHPYADRERNWLHKLMNEKVQSFILFPQLDLLRHQVTRKIIDACTPEKIKNLTCCRTHPHWDKRNFTVAFGAQN</sequence>
<accession>A0A6H5G7Q6</accession>
<dbReference type="Proteomes" id="UP000479000">
    <property type="component" value="Unassembled WGS sequence"/>
</dbReference>
<dbReference type="EMBL" id="CADCXU010005969">
    <property type="protein sequence ID" value="CAA9997814.1"/>
    <property type="molecule type" value="Genomic_DNA"/>
</dbReference>
<gene>
    <name evidence="1" type="ORF">NTEN_LOCUS4108</name>
</gene>
<reference evidence="1 2" key="1">
    <citation type="submission" date="2020-02" db="EMBL/GenBank/DDBJ databases">
        <authorList>
            <person name="Ferguson B K."/>
        </authorList>
    </citation>
    <scope>NUCLEOTIDE SEQUENCE [LARGE SCALE GENOMIC DNA]</scope>
</reference>
<proteinExistence type="predicted"/>